<dbReference type="AlphaFoldDB" id="F2LXP9"/>
<dbReference type="PANTHER" id="PTHR46268">
    <property type="entry name" value="STRESS RESPONSE PROTEIN NHAX"/>
    <property type="match status" value="1"/>
</dbReference>
<dbReference type="EMBL" id="CP002606">
    <property type="protein sequence ID" value="AEA34290.1"/>
    <property type="molecule type" value="Genomic_DNA"/>
</dbReference>
<gene>
    <name evidence="3" type="ordered locus">Hipma_1333</name>
</gene>
<dbReference type="HOGENOM" id="CLU_049301_5_1_7"/>
<dbReference type="KEGG" id="hmr:Hipma_1333"/>
<proteinExistence type="inferred from homology"/>
<dbReference type="InParanoid" id="F2LXP9"/>
<dbReference type="InterPro" id="IPR006016">
    <property type="entry name" value="UspA"/>
</dbReference>
<accession>F2LXP9</accession>
<evidence type="ECO:0000259" key="2">
    <source>
        <dbReference type="Pfam" id="PF00582"/>
    </source>
</evidence>
<dbReference type="Gene3D" id="3.40.50.12370">
    <property type="match status" value="1"/>
</dbReference>
<dbReference type="PANTHER" id="PTHR46268:SF6">
    <property type="entry name" value="UNIVERSAL STRESS PROTEIN UP12"/>
    <property type="match status" value="1"/>
</dbReference>
<dbReference type="Pfam" id="PF00582">
    <property type="entry name" value="Usp"/>
    <property type="match status" value="1"/>
</dbReference>
<comment type="similarity">
    <text evidence="1">Belongs to the universal stress protein A family.</text>
</comment>
<reference evidence="4" key="2">
    <citation type="submission" date="2011-03" db="EMBL/GenBank/DDBJ databases">
        <title>The complete genome of Hippea maritima DSM 10411.</title>
        <authorList>
            <consortium name="US DOE Joint Genome Institute (JGI-PGF)"/>
            <person name="Lucas S."/>
            <person name="Copeland A."/>
            <person name="Lapidus A."/>
            <person name="Bruce D."/>
            <person name="Goodwin L."/>
            <person name="Pitluck S."/>
            <person name="Peters L."/>
            <person name="Kyrpides N."/>
            <person name="Mavromatis K."/>
            <person name="Pagani I."/>
            <person name="Ivanova N."/>
            <person name="Mikhailova N."/>
            <person name="Lu M."/>
            <person name="Detter J.C."/>
            <person name="Tapia R."/>
            <person name="Han C."/>
            <person name="Land M."/>
            <person name="Hauser L."/>
            <person name="Markowitz V."/>
            <person name="Cheng J.-F."/>
            <person name="Hugenholtz P."/>
            <person name="Woyke T."/>
            <person name="Wu D."/>
            <person name="Spring S."/>
            <person name="Schroeder M."/>
            <person name="Brambilla E."/>
            <person name="Klenk H.-P."/>
            <person name="Eisen J.A."/>
        </authorList>
    </citation>
    <scope>NUCLEOTIDE SEQUENCE [LARGE SCALE GENOMIC DNA]</scope>
    <source>
        <strain evidence="4">ATCC 700847 / DSM 10411 / MH2</strain>
    </source>
</reference>
<name>F2LXP9_HIPMA</name>
<evidence type="ECO:0000256" key="1">
    <source>
        <dbReference type="ARBA" id="ARBA00008791"/>
    </source>
</evidence>
<dbReference type="RefSeq" id="WP_013682322.1">
    <property type="nucleotide sequence ID" value="NC_015318.1"/>
</dbReference>
<dbReference type="Proteomes" id="UP000008139">
    <property type="component" value="Chromosome"/>
</dbReference>
<dbReference type="SUPFAM" id="SSF52402">
    <property type="entry name" value="Adenine nucleotide alpha hydrolases-like"/>
    <property type="match status" value="2"/>
</dbReference>
<keyword evidence="4" id="KW-1185">Reference proteome</keyword>
<protein>
    <submittedName>
        <fullName evidence="3">UspA domain-containing protein</fullName>
    </submittedName>
</protein>
<feature type="domain" description="UspA" evidence="2">
    <location>
        <begin position="4"/>
        <end position="152"/>
    </location>
</feature>
<evidence type="ECO:0000313" key="3">
    <source>
        <dbReference type="EMBL" id="AEA34290.1"/>
    </source>
</evidence>
<dbReference type="CDD" id="cd00293">
    <property type="entry name" value="USP-like"/>
    <property type="match status" value="2"/>
</dbReference>
<sequence>MKIENILACVDSSDYGVSVMRFSSYFAKILKSKLTGLHVIDIVQLEGPFMYDISGALGLEPFIDFSSKVRDVLRQKGENILSAFEGIAKEYGIDFKKAMDFGVVPNVIVDFAKDHDLIFMGKKGVNEQYERGILGIVAETVIRRIEKPLFVAPKHFYTFKEIIACVDSREPSMRAYSMAKELSKLFGVKLSCVYVKGKAPTPQIDGVEVVEGDTVADSLEEFINQRERPLVCIGAYAKSKLLEMVLGSTTEALLRKDEDNAFLVVR</sequence>
<reference evidence="3 4" key="1">
    <citation type="journal article" date="2011" name="Stand. Genomic Sci.">
        <title>Complete genome sequence of the thermophilic sulfur-reducer Hippea maritima type strain (MH(2)).</title>
        <authorList>
            <person name="Huntemann M."/>
            <person name="Lu M."/>
            <person name="Nolan M."/>
            <person name="Lapidus A."/>
            <person name="Lucas S."/>
            <person name="Hammon N."/>
            <person name="Deshpande S."/>
            <person name="Cheng J.F."/>
            <person name="Tapia R."/>
            <person name="Han C."/>
            <person name="Goodwin L."/>
            <person name="Pitluck S."/>
            <person name="Liolios K."/>
            <person name="Pagani I."/>
            <person name="Ivanova N."/>
            <person name="Ovchinikova G."/>
            <person name="Pati A."/>
            <person name="Chen A."/>
            <person name="Palaniappan K."/>
            <person name="Land M."/>
            <person name="Hauser L."/>
            <person name="Jeffries C.D."/>
            <person name="Detter J.C."/>
            <person name="Brambilla E.M."/>
            <person name="Rohde M."/>
            <person name="Spring S."/>
            <person name="Goker M."/>
            <person name="Woyke T."/>
            <person name="Bristow J."/>
            <person name="Eisen J.A."/>
            <person name="Markowitz V."/>
            <person name="Hugenholtz P."/>
            <person name="Kyrpides N.C."/>
            <person name="Klenk H.P."/>
            <person name="Mavromatis K."/>
        </authorList>
    </citation>
    <scope>NUCLEOTIDE SEQUENCE [LARGE SCALE GENOMIC DNA]</scope>
    <source>
        <strain evidence="4">ATCC 700847 / DSM 10411 / MH2</strain>
    </source>
</reference>
<dbReference type="eggNOG" id="COG0589">
    <property type="taxonomic scope" value="Bacteria"/>
</dbReference>
<evidence type="ECO:0000313" key="4">
    <source>
        <dbReference type="Proteomes" id="UP000008139"/>
    </source>
</evidence>
<dbReference type="STRING" id="760142.Hipma_1333"/>
<organism evidence="3 4">
    <name type="scientific">Hippea maritima (strain ATCC 700847 / DSM 10411 / MH2)</name>
    <dbReference type="NCBI Taxonomy" id="760142"/>
    <lineage>
        <taxon>Bacteria</taxon>
        <taxon>Pseudomonadati</taxon>
        <taxon>Campylobacterota</taxon>
        <taxon>Desulfurellia</taxon>
        <taxon>Desulfurellales</taxon>
        <taxon>Hippeaceae</taxon>
        <taxon>Hippea</taxon>
    </lineage>
</organism>